<keyword evidence="3" id="KW-1185">Reference proteome</keyword>
<sequence>MAAAPSRLIFYDLVGHHGGPFYSPNTWKTRLSLLAKGVEFDEREVTYLELREMAPRIGVERPAVPLLEFPDGTFLSDSWAIAEWLDKTYPDQPSLFLPDAPTPVQLDSPEMTLAKNYALLFSGGFGDSDSMWSTFYELSAQGICDSMTDPMQKEYFTSDYKQGFKDAWKWLQSRDRVLPLNPVLAKTPFLSGHQPGFVDFIAYGRYHMMRSACPADCKAVWFRPDEIPHVGAWIERIGKRWEKELEGAMARLPPM</sequence>
<evidence type="ECO:0000313" key="2">
    <source>
        <dbReference type="EMBL" id="GJN87242.1"/>
    </source>
</evidence>
<dbReference type="InterPro" id="IPR036282">
    <property type="entry name" value="Glutathione-S-Trfase_C_sf"/>
</dbReference>
<dbReference type="Pfam" id="PF13409">
    <property type="entry name" value="GST_N_2"/>
    <property type="match status" value="1"/>
</dbReference>
<protein>
    <recommendedName>
        <fullName evidence="1">GST N-terminal domain-containing protein</fullName>
    </recommendedName>
</protein>
<dbReference type="EMBL" id="BQKY01000001">
    <property type="protein sequence ID" value="GJN87242.1"/>
    <property type="molecule type" value="Genomic_DNA"/>
</dbReference>
<feature type="domain" description="GST N-terminal" evidence="1">
    <location>
        <begin position="13"/>
        <end position="93"/>
    </location>
</feature>
<comment type="caution">
    <text evidence="2">The sequence shown here is derived from an EMBL/GenBank/DDBJ whole genome shotgun (WGS) entry which is preliminary data.</text>
</comment>
<dbReference type="InterPro" id="IPR036249">
    <property type="entry name" value="Thioredoxin-like_sf"/>
</dbReference>
<dbReference type="SUPFAM" id="SSF52833">
    <property type="entry name" value="Thioredoxin-like"/>
    <property type="match status" value="1"/>
</dbReference>
<dbReference type="PROSITE" id="PS50404">
    <property type="entry name" value="GST_NTER"/>
    <property type="match status" value="1"/>
</dbReference>
<dbReference type="AlphaFoldDB" id="A0AAV5GD46"/>
<organism evidence="2 3">
    <name type="scientific">Rhodotorula paludigena</name>
    <dbReference type="NCBI Taxonomy" id="86838"/>
    <lineage>
        <taxon>Eukaryota</taxon>
        <taxon>Fungi</taxon>
        <taxon>Dikarya</taxon>
        <taxon>Basidiomycota</taxon>
        <taxon>Pucciniomycotina</taxon>
        <taxon>Microbotryomycetes</taxon>
        <taxon>Sporidiobolales</taxon>
        <taxon>Sporidiobolaceae</taxon>
        <taxon>Rhodotorula</taxon>
    </lineage>
</organism>
<dbReference type="InterPro" id="IPR004045">
    <property type="entry name" value="Glutathione_S-Trfase_N"/>
</dbReference>
<name>A0AAV5GD46_9BASI</name>
<reference evidence="2 3" key="1">
    <citation type="submission" date="2021-12" db="EMBL/GenBank/DDBJ databases">
        <title>High titer production of polyol ester of fatty acids by Rhodotorula paludigena BS15 towards product separation-free biomass refinery.</title>
        <authorList>
            <person name="Mano J."/>
            <person name="Ono H."/>
            <person name="Tanaka T."/>
            <person name="Naito K."/>
            <person name="Sushida H."/>
            <person name="Ike M."/>
            <person name="Tokuyasu K."/>
            <person name="Kitaoka M."/>
        </authorList>
    </citation>
    <scope>NUCLEOTIDE SEQUENCE [LARGE SCALE GENOMIC DNA]</scope>
    <source>
        <strain evidence="2 3">BS15</strain>
    </source>
</reference>
<dbReference type="Proteomes" id="UP001342314">
    <property type="component" value="Unassembled WGS sequence"/>
</dbReference>
<gene>
    <name evidence="2" type="ORF">Rhopal_000187-T1</name>
</gene>
<evidence type="ECO:0000313" key="3">
    <source>
        <dbReference type="Proteomes" id="UP001342314"/>
    </source>
</evidence>
<accession>A0AAV5GD46</accession>
<proteinExistence type="predicted"/>
<dbReference type="Gene3D" id="1.20.1050.10">
    <property type="match status" value="1"/>
</dbReference>
<dbReference type="Gene3D" id="3.40.30.10">
    <property type="entry name" value="Glutaredoxin"/>
    <property type="match status" value="1"/>
</dbReference>
<evidence type="ECO:0000259" key="1">
    <source>
        <dbReference type="PROSITE" id="PS50404"/>
    </source>
</evidence>
<dbReference type="SUPFAM" id="SSF47616">
    <property type="entry name" value="GST C-terminal domain-like"/>
    <property type="match status" value="1"/>
</dbReference>